<dbReference type="EC" id="3.1.1.29" evidence="1 7"/>
<dbReference type="Gene3D" id="3.40.50.1470">
    <property type="entry name" value="Peptidyl-tRNA hydrolase"/>
    <property type="match status" value="1"/>
</dbReference>
<accession>A0ABT1C4V4</accession>
<organism evidence="9 10">
    <name type="scientific">Mesorhizobium liriopis</name>
    <dbReference type="NCBI Taxonomy" id="2953882"/>
    <lineage>
        <taxon>Bacteria</taxon>
        <taxon>Pseudomonadati</taxon>
        <taxon>Pseudomonadota</taxon>
        <taxon>Alphaproteobacteria</taxon>
        <taxon>Hyphomicrobiales</taxon>
        <taxon>Phyllobacteriaceae</taxon>
        <taxon>Mesorhizobium</taxon>
    </lineage>
</organism>
<gene>
    <name evidence="7 9" type="primary">pth</name>
    <name evidence="9" type="ORF">NGM99_08620</name>
</gene>
<keyword evidence="10" id="KW-1185">Reference proteome</keyword>
<comment type="function">
    <text evidence="7">Catalyzes the release of premature peptidyl moieties from peptidyl-tRNA molecules trapped in stalled 50S ribosomal subunits, and thus maintains levels of free tRNAs and 50S ribosomes.</text>
</comment>
<sequence length="234" mass="25055">MLVWAGLGNPGRQHAGQRHNIGFMAVDRIASRHGFAPWSKKFSAEIAEGRIGGQKILLLKPQSFMNLSGQPVGEALRFFKLETSALTVFYDELDLAPGKVRVKRGGGAGGHNGIRSIDGHCGQDYRRVRLGIGHPGSKHLVTPHVLGDFAKAEAEWLDPLLDALADAAPLLASGDEAGFMNKVSVLTGQGDKPAPAPKPAKAQSHIRQARQQPAPKLPETGPMAAMLRKLMGKE</sequence>
<evidence type="ECO:0000256" key="8">
    <source>
        <dbReference type="SAM" id="MobiDB-lite"/>
    </source>
</evidence>
<comment type="similarity">
    <text evidence="5 7">Belongs to the PTH family.</text>
</comment>
<proteinExistence type="inferred from homology"/>
<feature type="active site" description="Proton acceptor" evidence="7">
    <location>
        <position position="19"/>
    </location>
</feature>
<dbReference type="SUPFAM" id="SSF53178">
    <property type="entry name" value="Peptidyl-tRNA hydrolase-like"/>
    <property type="match status" value="1"/>
</dbReference>
<evidence type="ECO:0000313" key="9">
    <source>
        <dbReference type="EMBL" id="MCO6049856.1"/>
    </source>
</evidence>
<evidence type="ECO:0000256" key="2">
    <source>
        <dbReference type="ARBA" id="ARBA00022555"/>
    </source>
</evidence>
<protein>
    <recommendedName>
        <fullName evidence="6 7">Peptidyl-tRNA hydrolase</fullName>
        <shortName evidence="7">Pth</shortName>
        <ecNumber evidence="1 7">3.1.1.29</ecNumber>
    </recommendedName>
</protein>
<keyword evidence="2 7" id="KW-0820">tRNA-binding</keyword>
<evidence type="ECO:0000256" key="6">
    <source>
        <dbReference type="ARBA" id="ARBA00050038"/>
    </source>
</evidence>
<evidence type="ECO:0000256" key="1">
    <source>
        <dbReference type="ARBA" id="ARBA00013260"/>
    </source>
</evidence>
<reference evidence="9 10" key="1">
    <citation type="submission" date="2022-06" db="EMBL/GenBank/DDBJ databases">
        <title>Mesorhizobium sp. strain RP14 Genome sequencing and assembly.</title>
        <authorList>
            <person name="Kim I."/>
        </authorList>
    </citation>
    <scope>NUCLEOTIDE SEQUENCE [LARGE SCALE GENOMIC DNA]</scope>
    <source>
        <strain evidence="10">RP14(2022)</strain>
    </source>
</reference>
<feature type="site" description="Discriminates between blocked and unblocked aminoacyl-tRNA" evidence="7">
    <location>
        <position position="9"/>
    </location>
</feature>
<feature type="binding site" evidence="7">
    <location>
        <position position="112"/>
    </location>
    <ligand>
        <name>tRNA</name>
        <dbReference type="ChEBI" id="CHEBI:17843"/>
    </ligand>
</feature>
<evidence type="ECO:0000313" key="10">
    <source>
        <dbReference type="Proteomes" id="UP001205906"/>
    </source>
</evidence>
<dbReference type="InterPro" id="IPR001328">
    <property type="entry name" value="Pept_tRNA_hydro"/>
</dbReference>
<dbReference type="CDD" id="cd00462">
    <property type="entry name" value="PTH"/>
    <property type="match status" value="1"/>
</dbReference>
<comment type="subunit">
    <text evidence="7">Monomer.</text>
</comment>
<dbReference type="RefSeq" id="WP_252818024.1">
    <property type="nucleotide sequence ID" value="NZ_JAMXQS010000004.1"/>
</dbReference>
<comment type="caution">
    <text evidence="9">The sequence shown here is derived from an EMBL/GenBank/DDBJ whole genome shotgun (WGS) entry which is preliminary data.</text>
</comment>
<comment type="function">
    <text evidence="7">Hydrolyzes ribosome-free peptidyl-tRNAs (with 1 or more amino acids incorporated), which drop off the ribosome during protein synthesis, or as a result of ribosome stalling.</text>
</comment>
<dbReference type="PANTHER" id="PTHR17224">
    <property type="entry name" value="PEPTIDYL-TRNA HYDROLASE"/>
    <property type="match status" value="1"/>
</dbReference>
<evidence type="ECO:0000256" key="7">
    <source>
        <dbReference type="HAMAP-Rule" id="MF_00083"/>
    </source>
</evidence>
<comment type="catalytic activity">
    <reaction evidence="7">
        <text>an N-acyl-L-alpha-aminoacyl-tRNA + H2O = an N-acyl-L-amino acid + a tRNA + H(+)</text>
        <dbReference type="Rhea" id="RHEA:54448"/>
        <dbReference type="Rhea" id="RHEA-COMP:10123"/>
        <dbReference type="Rhea" id="RHEA-COMP:13883"/>
        <dbReference type="ChEBI" id="CHEBI:15377"/>
        <dbReference type="ChEBI" id="CHEBI:15378"/>
        <dbReference type="ChEBI" id="CHEBI:59874"/>
        <dbReference type="ChEBI" id="CHEBI:78442"/>
        <dbReference type="ChEBI" id="CHEBI:138191"/>
        <dbReference type="EC" id="3.1.1.29"/>
    </reaction>
</comment>
<comment type="subcellular location">
    <subcellularLocation>
        <location evidence="7">Cytoplasm</location>
    </subcellularLocation>
</comment>
<feature type="binding site" evidence="7">
    <location>
        <position position="64"/>
    </location>
    <ligand>
        <name>tRNA</name>
        <dbReference type="ChEBI" id="CHEBI:17843"/>
    </ligand>
</feature>
<feature type="site" description="Stabilizes the basic form of H active site to accept a proton" evidence="7">
    <location>
        <position position="91"/>
    </location>
</feature>
<dbReference type="GO" id="GO:0004045">
    <property type="term" value="F:peptidyl-tRNA hydrolase activity"/>
    <property type="evidence" value="ECO:0007669"/>
    <property type="project" value="UniProtKB-EC"/>
</dbReference>
<evidence type="ECO:0000256" key="5">
    <source>
        <dbReference type="ARBA" id="ARBA00038063"/>
    </source>
</evidence>
<feature type="binding site" evidence="7">
    <location>
        <position position="66"/>
    </location>
    <ligand>
        <name>tRNA</name>
        <dbReference type="ChEBI" id="CHEBI:17843"/>
    </ligand>
</feature>
<evidence type="ECO:0000256" key="3">
    <source>
        <dbReference type="ARBA" id="ARBA00022801"/>
    </source>
</evidence>
<dbReference type="Pfam" id="PF01195">
    <property type="entry name" value="Pept_tRNA_hydro"/>
    <property type="match status" value="1"/>
</dbReference>
<dbReference type="InterPro" id="IPR036416">
    <property type="entry name" value="Pept_tRNA_hydro_sf"/>
</dbReference>
<keyword evidence="4 7" id="KW-0694">RNA-binding</keyword>
<evidence type="ECO:0000256" key="4">
    <source>
        <dbReference type="ARBA" id="ARBA00022884"/>
    </source>
</evidence>
<feature type="region of interest" description="Disordered" evidence="8">
    <location>
        <begin position="188"/>
        <end position="222"/>
    </location>
</feature>
<keyword evidence="3 7" id="KW-0378">Hydrolase</keyword>
<dbReference type="HAMAP" id="MF_00083">
    <property type="entry name" value="Pept_tRNA_hydro_bact"/>
    <property type="match status" value="1"/>
</dbReference>
<dbReference type="NCBIfam" id="TIGR00447">
    <property type="entry name" value="pth"/>
    <property type="match status" value="1"/>
</dbReference>
<keyword evidence="7" id="KW-0963">Cytoplasm</keyword>
<feature type="binding site" evidence="7">
    <location>
        <position position="14"/>
    </location>
    <ligand>
        <name>tRNA</name>
        <dbReference type="ChEBI" id="CHEBI:17843"/>
    </ligand>
</feature>
<dbReference type="EMBL" id="JAMXQS010000004">
    <property type="protein sequence ID" value="MCO6049856.1"/>
    <property type="molecule type" value="Genomic_DNA"/>
</dbReference>
<dbReference type="PROSITE" id="PS01196">
    <property type="entry name" value="PEPT_TRNA_HYDROL_2"/>
    <property type="match status" value="1"/>
</dbReference>
<dbReference type="PANTHER" id="PTHR17224:SF1">
    <property type="entry name" value="PEPTIDYL-TRNA HYDROLASE"/>
    <property type="match status" value="1"/>
</dbReference>
<name>A0ABT1C4V4_9HYPH</name>
<dbReference type="Proteomes" id="UP001205906">
    <property type="component" value="Unassembled WGS sequence"/>
</dbReference>
<dbReference type="InterPro" id="IPR018171">
    <property type="entry name" value="Pept_tRNA_hydro_CS"/>
</dbReference>